<organism evidence="1 2">
    <name type="scientific">Paenibacillus auburnensis</name>
    <dbReference type="NCBI Taxonomy" id="2905649"/>
    <lineage>
        <taxon>Bacteria</taxon>
        <taxon>Bacillati</taxon>
        <taxon>Bacillota</taxon>
        <taxon>Bacilli</taxon>
        <taxon>Bacillales</taxon>
        <taxon>Paenibacillaceae</taxon>
        <taxon>Paenibacillus</taxon>
    </lineage>
</organism>
<dbReference type="EMBL" id="CAKMMG010000001">
    <property type="protein sequence ID" value="CAH1194889.1"/>
    <property type="molecule type" value="Genomic_DNA"/>
</dbReference>
<dbReference type="Proteomes" id="UP000838324">
    <property type="component" value="Unassembled WGS sequence"/>
</dbReference>
<proteinExistence type="predicted"/>
<sequence length="48" mass="5228">MIINNLMIKLKEHSPESIAASLIHPVHVEVSAYIAGVLESAASFCYET</sequence>
<accession>A0ABM9BUU2</accession>
<keyword evidence="2" id="KW-1185">Reference proteome</keyword>
<name>A0ABM9BUU2_9BACL</name>
<evidence type="ECO:0000313" key="1">
    <source>
        <dbReference type="EMBL" id="CAH1194889.1"/>
    </source>
</evidence>
<comment type="caution">
    <text evidence="1">The sequence shown here is derived from an EMBL/GenBank/DDBJ whole genome shotgun (WGS) entry which is preliminary data.</text>
</comment>
<evidence type="ECO:0000313" key="2">
    <source>
        <dbReference type="Proteomes" id="UP000838324"/>
    </source>
</evidence>
<reference evidence="1" key="1">
    <citation type="submission" date="2022-01" db="EMBL/GenBank/DDBJ databases">
        <authorList>
            <person name="Criscuolo A."/>
        </authorList>
    </citation>
    <scope>NUCLEOTIDE SEQUENCE</scope>
    <source>
        <strain evidence="1">CIP111892</strain>
    </source>
</reference>
<gene>
    <name evidence="1" type="ORF">PAECIP111892_01909</name>
</gene>
<protein>
    <submittedName>
        <fullName evidence="1">Uncharacterized protein</fullName>
    </submittedName>
</protein>
<dbReference type="RefSeq" id="WP_236332182.1">
    <property type="nucleotide sequence ID" value="NZ_CAKMMG010000001.1"/>
</dbReference>